<dbReference type="PANTHER" id="PTHR35800">
    <property type="entry name" value="PROTEIN JAG"/>
    <property type="match status" value="1"/>
</dbReference>
<dbReference type="Gene3D" id="3.30.300.20">
    <property type="match status" value="1"/>
</dbReference>
<organism evidence="8 11">
    <name type="scientific">Sporolactobacillus terrae</name>
    <dbReference type="NCBI Taxonomy" id="269673"/>
    <lineage>
        <taxon>Bacteria</taxon>
        <taxon>Bacillati</taxon>
        <taxon>Bacillota</taxon>
        <taxon>Bacilli</taxon>
        <taxon>Bacillales</taxon>
        <taxon>Sporolactobacillaceae</taxon>
        <taxon>Sporolactobacillus</taxon>
    </lineage>
</organism>
<evidence type="ECO:0000313" key="10">
    <source>
        <dbReference type="Proteomes" id="UP000285882"/>
    </source>
</evidence>
<evidence type="ECO:0000313" key="11">
    <source>
        <dbReference type="Proteomes" id="UP000326951"/>
    </source>
</evidence>
<comment type="caution">
    <text evidence="6">Lacks conserved residue(s) required for the propagation of feature annotation.</text>
</comment>
<dbReference type="SMART" id="SM00393">
    <property type="entry name" value="R3H"/>
    <property type="match status" value="1"/>
</dbReference>
<dbReference type="EMBL" id="CP025688">
    <property type="protein sequence ID" value="QAA23910.1"/>
    <property type="molecule type" value="Genomic_DNA"/>
</dbReference>
<dbReference type="Proteomes" id="UP000326951">
    <property type="component" value="Chromosome"/>
</dbReference>
<sequence length="207" mass="23032">MREVTKYGKTVAEAVSFALKELNATSDQVTCDVVEQPRKGFLGIGARKALVKVTLTKTPFDYGIDYLTEVINKSGLTVKIQVIERGTQVCRCALVGKDAAQLIGKHGATLNALQTLADHVAAKEAKQHVTFILDAEHYRETRKQALVTLAKRMAEKTLRTNHPHRLEAMPAFERKIVHQALANNPKIQTFSNGEEPKRYLTIAPRRS</sequence>
<dbReference type="Gene3D" id="3.30.1370.50">
    <property type="entry name" value="R3H-like domain"/>
    <property type="match status" value="1"/>
</dbReference>
<dbReference type="CDD" id="cd02414">
    <property type="entry name" value="KH-II_Jag"/>
    <property type="match status" value="1"/>
</dbReference>
<keyword evidence="2 6" id="KW-0694">RNA-binding</keyword>
<dbReference type="SMART" id="SM01245">
    <property type="entry name" value="Jag_N"/>
    <property type="match status" value="1"/>
</dbReference>
<dbReference type="InterPro" id="IPR038008">
    <property type="entry name" value="Jag_KH"/>
</dbReference>
<dbReference type="PANTHER" id="PTHR35800:SF1">
    <property type="entry name" value="RNA-BINDING PROTEIN KHPB"/>
    <property type="match status" value="1"/>
</dbReference>
<name>A0A410DCQ2_9BACL</name>
<keyword evidence="3 6" id="KW-0133">Cell shape</keyword>
<dbReference type="InterPro" id="IPR001374">
    <property type="entry name" value="R3H_dom"/>
</dbReference>
<dbReference type="AlphaFoldDB" id="A0A410DCQ2"/>
<dbReference type="STRING" id="1449983.GCA_000647835_02433"/>
<comment type="function">
    <text evidence="6">A probable RNA chaperone. Forms a complex with KhpA which binds to cellular RNA and controls its expression. Plays a role in peptidoglycan (PG) homeostasis and cell length regulation.</text>
</comment>
<dbReference type="CDD" id="cd02644">
    <property type="entry name" value="R3H_jag"/>
    <property type="match status" value="1"/>
</dbReference>
<dbReference type="InterPro" id="IPR036867">
    <property type="entry name" value="R3H_dom_sf"/>
</dbReference>
<keyword evidence="5 6" id="KW-0961">Cell wall biogenesis/degradation</keyword>
<comment type="subcellular location">
    <subcellularLocation>
        <location evidence="6">Cytoplasm</location>
    </subcellularLocation>
</comment>
<dbReference type="InterPro" id="IPR034079">
    <property type="entry name" value="R3H_KhpB"/>
</dbReference>
<evidence type="ECO:0000256" key="6">
    <source>
        <dbReference type="HAMAP-Rule" id="MF_00867"/>
    </source>
</evidence>
<dbReference type="Pfam" id="PF13083">
    <property type="entry name" value="KH_KhpA-B"/>
    <property type="match status" value="1"/>
</dbReference>
<gene>
    <name evidence="6" type="primary">khpB</name>
    <name evidence="6" type="synonym">eloR</name>
    <name evidence="9" type="ORF">C0674_15655</name>
    <name evidence="8" type="ORF">St703_31520</name>
</gene>
<comment type="subunit">
    <text evidence="6">Forms a complex with KhpA.</text>
</comment>
<dbReference type="HAMAP" id="MF_00867">
    <property type="entry name" value="KhpB"/>
    <property type="match status" value="1"/>
</dbReference>
<keyword evidence="4 6" id="KW-0143">Chaperone</keyword>
<proteinExistence type="inferred from homology"/>
<evidence type="ECO:0000313" key="8">
    <source>
        <dbReference type="EMBL" id="BBO00448.1"/>
    </source>
</evidence>
<protein>
    <recommendedName>
        <fullName evidence="6">RNA-binding protein KhpB</fullName>
    </recommendedName>
    <alternativeName>
        <fullName evidence="6">RNA-binding protein EloR</fullName>
    </alternativeName>
</protein>
<dbReference type="NCBIfam" id="NF041568">
    <property type="entry name" value="Jag_EloR"/>
    <property type="match status" value="1"/>
</dbReference>
<dbReference type="PROSITE" id="PS51061">
    <property type="entry name" value="R3H"/>
    <property type="match status" value="1"/>
</dbReference>
<dbReference type="GO" id="GO:0009252">
    <property type="term" value="P:peptidoglycan biosynthetic process"/>
    <property type="evidence" value="ECO:0007669"/>
    <property type="project" value="UniProtKB-UniRule"/>
</dbReference>
<comment type="domain">
    <text evidence="6">Has an N-terminal Jag-N domain and 2 RNA-binding domains (KH and R3H).</text>
</comment>
<evidence type="ECO:0000256" key="3">
    <source>
        <dbReference type="ARBA" id="ARBA00022960"/>
    </source>
</evidence>
<reference evidence="8 11" key="2">
    <citation type="submission" date="2019-09" db="EMBL/GenBank/DDBJ databases">
        <title>Complete genome sequence of Sporolactobacillus terrae 70-3.</title>
        <authorList>
            <person name="Tanaka N."/>
            <person name="Shiwa Y."/>
            <person name="Fujita N."/>
            <person name="Tanasupawat S."/>
        </authorList>
    </citation>
    <scope>NUCLEOTIDE SEQUENCE [LARGE SCALE GENOMIC DNA]</scope>
    <source>
        <strain evidence="8 11">70-3</strain>
    </source>
</reference>
<dbReference type="InterPro" id="IPR039247">
    <property type="entry name" value="KhpB"/>
</dbReference>
<keyword evidence="1 6" id="KW-0963">Cytoplasm</keyword>
<evidence type="ECO:0000256" key="4">
    <source>
        <dbReference type="ARBA" id="ARBA00023186"/>
    </source>
</evidence>
<dbReference type="Pfam" id="PF14804">
    <property type="entry name" value="Jag_N"/>
    <property type="match status" value="1"/>
</dbReference>
<dbReference type="EMBL" id="AP021853">
    <property type="protein sequence ID" value="BBO00448.1"/>
    <property type="molecule type" value="Genomic_DNA"/>
</dbReference>
<feature type="domain" description="R3H" evidence="7">
    <location>
        <begin position="140"/>
        <end position="206"/>
    </location>
</feature>
<keyword evidence="10" id="KW-1185">Reference proteome</keyword>
<reference evidence="9 10" key="1">
    <citation type="submission" date="2018-01" db="EMBL/GenBank/DDBJ databases">
        <title>Complete genome sequencing of Sporolactobacillus terrae DLG3.</title>
        <authorList>
            <person name="Nam Y.-D."/>
            <person name="Kang J."/>
            <person name="Chung W.-H."/>
        </authorList>
    </citation>
    <scope>NUCLEOTIDE SEQUENCE [LARGE SCALE GENOMIC DNA]</scope>
    <source>
        <strain evidence="9 10">DLG3</strain>
    </source>
</reference>
<evidence type="ECO:0000256" key="2">
    <source>
        <dbReference type="ARBA" id="ARBA00022884"/>
    </source>
</evidence>
<dbReference type="SUPFAM" id="SSF82708">
    <property type="entry name" value="R3H domain"/>
    <property type="match status" value="1"/>
</dbReference>
<dbReference type="GO" id="GO:0005737">
    <property type="term" value="C:cytoplasm"/>
    <property type="evidence" value="ECO:0007669"/>
    <property type="project" value="UniProtKB-SubCell"/>
</dbReference>
<comment type="similarity">
    <text evidence="6">Belongs to the KhpB RNA-binding protein family.</text>
</comment>
<accession>A0A410DCQ2</accession>
<dbReference type="InterPro" id="IPR038247">
    <property type="entry name" value="Jag_N_dom_sf"/>
</dbReference>
<dbReference type="GO" id="GO:0071555">
    <property type="term" value="P:cell wall organization"/>
    <property type="evidence" value="ECO:0007669"/>
    <property type="project" value="UniProtKB-KW"/>
</dbReference>
<dbReference type="Proteomes" id="UP000285882">
    <property type="component" value="Chromosome"/>
</dbReference>
<evidence type="ECO:0000256" key="5">
    <source>
        <dbReference type="ARBA" id="ARBA00023316"/>
    </source>
</evidence>
<dbReference type="GO" id="GO:0003723">
    <property type="term" value="F:RNA binding"/>
    <property type="evidence" value="ECO:0007669"/>
    <property type="project" value="UniProtKB-UniRule"/>
</dbReference>
<dbReference type="RefSeq" id="WP_028978135.1">
    <property type="nucleotide sequence ID" value="NZ_AP021853.1"/>
</dbReference>
<dbReference type="GO" id="GO:0008360">
    <property type="term" value="P:regulation of cell shape"/>
    <property type="evidence" value="ECO:0007669"/>
    <property type="project" value="UniProtKB-KW"/>
</dbReference>
<dbReference type="InterPro" id="IPR015946">
    <property type="entry name" value="KH_dom-like_a/b"/>
</dbReference>
<evidence type="ECO:0000259" key="7">
    <source>
        <dbReference type="PROSITE" id="PS51061"/>
    </source>
</evidence>
<evidence type="ECO:0000313" key="9">
    <source>
        <dbReference type="EMBL" id="QAA23910.1"/>
    </source>
</evidence>
<evidence type="ECO:0000256" key="1">
    <source>
        <dbReference type="ARBA" id="ARBA00022490"/>
    </source>
</evidence>
<dbReference type="Gene3D" id="3.30.30.80">
    <property type="entry name" value="probable RNA-binding protein from clostridium symbiosum atcc 14940"/>
    <property type="match status" value="1"/>
</dbReference>
<dbReference type="InterPro" id="IPR032782">
    <property type="entry name" value="KhpB_N"/>
</dbReference>
<dbReference type="Pfam" id="PF01424">
    <property type="entry name" value="R3H"/>
    <property type="match status" value="1"/>
</dbReference>